<evidence type="ECO:0000313" key="2">
    <source>
        <dbReference type="Proteomes" id="UP000196816"/>
    </source>
</evidence>
<dbReference type="Proteomes" id="UP000196816">
    <property type="component" value="Chromosome"/>
</dbReference>
<dbReference type="AlphaFoldDB" id="A0AAC9SSA4"/>
<dbReference type="EMBL" id="CP021922">
    <property type="protein sequence ID" value="ASC05614.1"/>
    <property type="molecule type" value="Genomic_DNA"/>
</dbReference>
<name>A0AAC9SSA4_ACEPA</name>
<protein>
    <submittedName>
        <fullName evidence="1">Uncharacterized protein</fullName>
    </submittedName>
</protein>
<organism evidence="1 2">
    <name type="scientific">Acetobacter pasteurianus subsp. pasteurianus</name>
    <dbReference type="NCBI Taxonomy" id="481145"/>
    <lineage>
        <taxon>Bacteria</taxon>
        <taxon>Pseudomonadati</taxon>
        <taxon>Pseudomonadota</taxon>
        <taxon>Alphaproteobacteria</taxon>
        <taxon>Acetobacterales</taxon>
        <taxon>Acetobacteraceae</taxon>
        <taxon>Acetobacter</taxon>
    </lineage>
</organism>
<accession>A0AAC9SSA4</accession>
<proteinExistence type="predicted"/>
<sequence>MSAVLSAGARLRLVEISASIGAPAQSSAPLPWGAYPWGMAALAQGRSATDATVRVSDLGYVDETNTPYPPFLNEGIDLSRALTLSSDALGGSLSIGSLKLTNSGGYLDNLLANAVVDHLPVTVLQGSKPLNGADPARSSLAVLFSGLAKNWQPALNAVSFDVLDATYWLDGAMVVATYGGTGKLDGDSNVKGKNMPRLRGVVCNITPVLIDSVNYVYQISDGPARITALYEGGYAGGIQCAGTVADIYAASPAPGTYTVQTGSSGTWIRLGTKPVYAITLDAVGQFRSGASMVNVLDLLRQMLLEDLGVPATYIDPAWPQTSTLAPYQAGWYWDGSSSVTGKSVTTTLLSGLGISLVPARGGTLLPVQLAAPATTDSVKLAITVDIATNVEPVALDTSLDPPTWRWRIGYQHNFTVQGSGSTLHPQATADRLALVAQQDRTASWVETRVRESYRVPNDPALITTALANQADAQSVATAHGQLWGVQRRLWAVDIPQDYALLLDLGDRVGICLPVPGLRAGVPGIVVGEHINATDLTTTLTILV</sequence>
<reference evidence="1 2" key="1">
    <citation type="submission" date="2017-06" db="EMBL/GenBank/DDBJ databases">
        <title>Genome sequence of Acetobacter pasteurianus subsp. pasteurianus strain SRCM101468.</title>
        <authorList>
            <person name="Cho S.H."/>
        </authorList>
    </citation>
    <scope>NUCLEOTIDE SEQUENCE [LARGE SCALE GENOMIC DNA]</scope>
    <source>
        <strain evidence="1 2">SRCM101468</strain>
    </source>
</reference>
<evidence type="ECO:0000313" key="1">
    <source>
        <dbReference type="EMBL" id="ASC05614.1"/>
    </source>
</evidence>
<dbReference type="RefSeq" id="WP_088364776.1">
    <property type="nucleotide sequence ID" value="NZ_CP021922.1"/>
</dbReference>
<gene>
    <name evidence="1" type="ORF">S101468_01356</name>
</gene>